<proteinExistence type="inferred from homology"/>
<gene>
    <name evidence="3" type="ORF">M231_07407</name>
</gene>
<organism evidence="3 4">
    <name type="scientific">Tremella mesenterica</name>
    <name type="common">Jelly fungus</name>
    <dbReference type="NCBI Taxonomy" id="5217"/>
    <lineage>
        <taxon>Eukaryota</taxon>
        <taxon>Fungi</taxon>
        <taxon>Dikarya</taxon>
        <taxon>Basidiomycota</taxon>
        <taxon>Agaricomycotina</taxon>
        <taxon>Tremellomycetes</taxon>
        <taxon>Tremellales</taxon>
        <taxon>Tremellaceae</taxon>
        <taxon>Tremella</taxon>
    </lineage>
</organism>
<evidence type="ECO:0000313" key="4">
    <source>
        <dbReference type="Proteomes" id="UP000289152"/>
    </source>
</evidence>
<dbReference type="InParanoid" id="A0A4Q1BE81"/>
<reference evidence="3 4" key="1">
    <citation type="submission" date="2016-06" db="EMBL/GenBank/DDBJ databases">
        <title>Evolution of pathogenesis and genome organization in the Tremellales.</title>
        <authorList>
            <person name="Cuomo C."/>
            <person name="Litvintseva A."/>
            <person name="Heitman J."/>
            <person name="Chen Y."/>
            <person name="Sun S."/>
            <person name="Springer D."/>
            <person name="Dromer F."/>
            <person name="Young S."/>
            <person name="Zeng Q."/>
            <person name="Chapman S."/>
            <person name="Gujja S."/>
            <person name="Saif S."/>
            <person name="Birren B."/>
        </authorList>
    </citation>
    <scope>NUCLEOTIDE SEQUENCE [LARGE SCALE GENOMIC DNA]</scope>
    <source>
        <strain evidence="3 4">ATCC 28783</strain>
    </source>
</reference>
<evidence type="ECO:0000313" key="3">
    <source>
        <dbReference type="EMBL" id="RXK35335.1"/>
    </source>
</evidence>
<sequence length="121" mass="12999">MPALPTVAAIQSLYASTRNTAARFASYNFHEYFVRRTDDMFKPVLASLSPPPGSTPTSTPDPNELHRFYQARRKELEVMERAATVSSMFKGPKLVVEHAEPITGGGGAGMEASAGGGGQRV</sequence>
<evidence type="ECO:0000256" key="1">
    <source>
        <dbReference type="ARBA" id="ARBA00009508"/>
    </source>
</evidence>
<dbReference type="InterPro" id="IPR051522">
    <property type="entry name" value="ISC_assembly_LYR"/>
</dbReference>
<evidence type="ECO:0000256" key="2">
    <source>
        <dbReference type="SAM" id="MobiDB-lite"/>
    </source>
</evidence>
<dbReference type="VEuPathDB" id="FungiDB:TREMEDRAFT_46147"/>
<dbReference type="AlphaFoldDB" id="A0A4Q1BE81"/>
<dbReference type="InterPro" id="IPR045297">
    <property type="entry name" value="Complex1_LYR_LYRM4"/>
</dbReference>
<dbReference type="PANTHER" id="PTHR13166">
    <property type="entry name" value="PROTEIN C6ORF149"/>
    <property type="match status" value="1"/>
</dbReference>
<dbReference type="OrthoDB" id="275715at2759"/>
<dbReference type="STRING" id="5217.A0A4Q1BE81"/>
<dbReference type="Proteomes" id="UP000289152">
    <property type="component" value="Unassembled WGS sequence"/>
</dbReference>
<dbReference type="GO" id="GO:0005739">
    <property type="term" value="C:mitochondrion"/>
    <property type="evidence" value="ECO:0007669"/>
    <property type="project" value="TreeGrafter"/>
</dbReference>
<name>A0A4Q1BE81_TREME</name>
<dbReference type="EMBL" id="SDIL01000143">
    <property type="protein sequence ID" value="RXK35335.1"/>
    <property type="molecule type" value="Genomic_DNA"/>
</dbReference>
<feature type="region of interest" description="Disordered" evidence="2">
    <location>
        <begin position="100"/>
        <end position="121"/>
    </location>
</feature>
<comment type="caution">
    <text evidence="3">The sequence shown here is derived from an EMBL/GenBank/DDBJ whole genome shotgun (WGS) entry which is preliminary data.</text>
</comment>
<dbReference type="GO" id="GO:1990221">
    <property type="term" value="C:L-cysteine desulfurase complex"/>
    <property type="evidence" value="ECO:0007669"/>
    <property type="project" value="TreeGrafter"/>
</dbReference>
<protein>
    <submittedName>
        <fullName evidence="3">Mitochondrial protein</fullName>
    </submittedName>
</protein>
<comment type="similarity">
    <text evidence="1">Belongs to the complex I LYR family.</text>
</comment>
<keyword evidence="4" id="KW-1185">Reference proteome</keyword>
<dbReference type="CDD" id="cd20264">
    <property type="entry name" value="Complex1_LYR_LYRM4"/>
    <property type="match status" value="1"/>
</dbReference>
<feature type="region of interest" description="Disordered" evidence="2">
    <location>
        <begin position="44"/>
        <end position="64"/>
    </location>
</feature>
<accession>A0A4Q1BE81</accession>
<dbReference type="PANTHER" id="PTHR13166:SF7">
    <property type="entry name" value="LYR MOTIF-CONTAINING PROTEIN 4"/>
    <property type="match status" value="1"/>
</dbReference>
<dbReference type="GO" id="GO:0016226">
    <property type="term" value="P:iron-sulfur cluster assembly"/>
    <property type="evidence" value="ECO:0007669"/>
    <property type="project" value="InterPro"/>
</dbReference>
<feature type="compositionally biased region" description="Gly residues" evidence="2">
    <location>
        <begin position="103"/>
        <end position="121"/>
    </location>
</feature>